<dbReference type="AlphaFoldDB" id="W4RMG1"/>
<accession>W4RMG1</accession>
<keyword evidence="2" id="KW-1185">Reference proteome</keyword>
<protein>
    <submittedName>
        <fullName evidence="1">Uncharacterized protein</fullName>
    </submittedName>
</protein>
<name>W4RMG1_9BACI</name>
<dbReference type="Proteomes" id="UP000018949">
    <property type="component" value="Unassembled WGS sequence"/>
</dbReference>
<organism evidence="1 2">
    <name type="scientific">Mesobacillus boroniphilus JCM 21738</name>
    <dbReference type="NCBI Taxonomy" id="1294265"/>
    <lineage>
        <taxon>Bacteria</taxon>
        <taxon>Bacillati</taxon>
        <taxon>Bacillota</taxon>
        <taxon>Bacilli</taxon>
        <taxon>Bacillales</taxon>
        <taxon>Bacillaceae</taxon>
        <taxon>Mesobacillus</taxon>
    </lineage>
</organism>
<gene>
    <name evidence="1" type="ORF">JCM21738_2438</name>
</gene>
<evidence type="ECO:0000313" key="2">
    <source>
        <dbReference type="Proteomes" id="UP000018949"/>
    </source>
</evidence>
<comment type="caution">
    <text evidence="1">The sequence shown here is derived from an EMBL/GenBank/DDBJ whole genome shotgun (WGS) entry which is preliminary data.</text>
</comment>
<sequence>MEIRVADYLVYRRITGSFLDSFLLDAPDLSRFRTFLDSFSTFTAKPVLIPSFS</sequence>
<reference evidence="1 2" key="1">
    <citation type="submission" date="2013-12" db="EMBL/GenBank/DDBJ databases">
        <title>NBRP : Genome information of microbial organism related human and environment.</title>
        <authorList>
            <person name="Hattori M."/>
            <person name="Oshima K."/>
            <person name="Inaba H."/>
            <person name="Suda W."/>
            <person name="Sakamoto M."/>
            <person name="Iino T."/>
            <person name="Kitahara M."/>
            <person name="Oshida Y."/>
            <person name="Iida T."/>
            <person name="Kudo T."/>
            <person name="Itoh T."/>
            <person name="Ahmed I."/>
            <person name="Ohkuma M."/>
        </authorList>
    </citation>
    <scope>NUCLEOTIDE SEQUENCE [LARGE SCALE GENOMIC DNA]</scope>
    <source>
        <strain evidence="1 2">JCM 21738</strain>
    </source>
</reference>
<dbReference type="EMBL" id="BAUW01000025">
    <property type="protein sequence ID" value="GAE45615.1"/>
    <property type="molecule type" value="Genomic_DNA"/>
</dbReference>
<evidence type="ECO:0000313" key="1">
    <source>
        <dbReference type="EMBL" id="GAE45615.1"/>
    </source>
</evidence>
<proteinExistence type="predicted"/>